<dbReference type="EMBL" id="CP041253">
    <property type="protein sequence ID" value="QDH80571.1"/>
    <property type="molecule type" value="Genomic_DNA"/>
</dbReference>
<sequence>MVKATADAPEFCYIYLSNDAPEGKKRSRHGGQAFDDFTVEVEESPLIQMTEDRALRISPVD</sequence>
<dbReference type="OrthoDB" id="842442at2"/>
<evidence type="ECO:0000313" key="2">
    <source>
        <dbReference type="Proteomes" id="UP000316614"/>
    </source>
</evidence>
<accession>A0A514CL64</accession>
<name>A0A514CL64_9BACT</name>
<keyword evidence="2" id="KW-1185">Reference proteome</keyword>
<gene>
    <name evidence="1" type="ORF">FKX85_16590</name>
</gene>
<protein>
    <submittedName>
        <fullName evidence="1">Uncharacterized protein</fullName>
    </submittedName>
</protein>
<reference evidence="1 2" key="1">
    <citation type="submission" date="2019-06" db="EMBL/GenBank/DDBJ databases">
        <title>Echinicola alkalisoli sp. nov. isolated from saline soil.</title>
        <authorList>
            <person name="Sun J.-Q."/>
            <person name="Xu L."/>
        </authorList>
    </citation>
    <scope>NUCLEOTIDE SEQUENCE [LARGE SCALE GENOMIC DNA]</scope>
    <source>
        <strain evidence="1 2">LN3S3</strain>
    </source>
</reference>
<dbReference type="AlphaFoldDB" id="A0A514CL64"/>
<dbReference type="Proteomes" id="UP000316614">
    <property type="component" value="Chromosome"/>
</dbReference>
<dbReference type="RefSeq" id="WP_141615801.1">
    <property type="nucleotide sequence ID" value="NZ_CP041253.1"/>
</dbReference>
<organism evidence="1 2">
    <name type="scientific">Echinicola soli</name>
    <dbReference type="NCBI Taxonomy" id="2591634"/>
    <lineage>
        <taxon>Bacteria</taxon>
        <taxon>Pseudomonadati</taxon>
        <taxon>Bacteroidota</taxon>
        <taxon>Cytophagia</taxon>
        <taxon>Cytophagales</taxon>
        <taxon>Cyclobacteriaceae</taxon>
        <taxon>Echinicola</taxon>
    </lineage>
</organism>
<dbReference type="KEGG" id="echi:FKX85_16590"/>
<evidence type="ECO:0000313" key="1">
    <source>
        <dbReference type="EMBL" id="QDH80571.1"/>
    </source>
</evidence>
<proteinExistence type="predicted"/>